<proteinExistence type="predicted"/>
<feature type="region of interest" description="Disordered" evidence="1">
    <location>
        <begin position="93"/>
        <end position="124"/>
    </location>
</feature>
<sequence length="382" mass="43047">ARCRVKQKMADLDRSQKEWKKRRRSQTPERFVSSKTPRRDAICTSPEAFLARVAKSPGAKVGTPPWPSPGTGRLHPSGYWMSSGTQKDLTIRERPKPNTVDRLKTADEGGSAQPKPNSAAGSAQPEVVHILNPITCVDDIVPEKCIYNRSVDEAEAKKAADNFIKQRSIVRVHDNKGYKGDWPHYTFIPCQKGAKPQQKREEHFGNTALKIEEHIRTTLMFLPPSSLSGLRIPPLGCLSLKSHRPDFQLRDAPALLGLRRDGLLEVGETNEGSEALEEASFSIQQIYEDECDVAVDCAVRNGLEKHWIFTTHLVVLSIKSLVAKDLSPSDPQKVWERLQQQLMTIYDFETKEPRDLPLSEWMSCVSSLLQMLRTLSMIQQPF</sequence>
<comment type="caution">
    <text evidence="2">The sequence shown here is derived from an EMBL/GenBank/DDBJ whole genome shotgun (WGS) entry which is preliminary data.</text>
</comment>
<dbReference type="EMBL" id="CAMXCT010001302">
    <property type="protein sequence ID" value="CAI3988809.1"/>
    <property type="molecule type" value="Genomic_DNA"/>
</dbReference>
<keyword evidence="4" id="KW-1185">Reference proteome</keyword>
<name>A0A9P1CBX9_9DINO</name>
<dbReference type="EMBL" id="CAMXCT020001302">
    <property type="protein sequence ID" value="CAL1142184.1"/>
    <property type="molecule type" value="Genomic_DNA"/>
</dbReference>
<feature type="non-terminal residue" evidence="2">
    <location>
        <position position="1"/>
    </location>
</feature>
<reference evidence="2" key="1">
    <citation type="submission" date="2022-10" db="EMBL/GenBank/DDBJ databases">
        <authorList>
            <person name="Chen Y."/>
            <person name="Dougan E. K."/>
            <person name="Chan C."/>
            <person name="Rhodes N."/>
            <person name="Thang M."/>
        </authorList>
    </citation>
    <scope>NUCLEOTIDE SEQUENCE</scope>
</reference>
<dbReference type="AlphaFoldDB" id="A0A9P1CBX9"/>
<evidence type="ECO:0000313" key="3">
    <source>
        <dbReference type="EMBL" id="CAL4776121.1"/>
    </source>
</evidence>
<evidence type="ECO:0000313" key="4">
    <source>
        <dbReference type="Proteomes" id="UP001152797"/>
    </source>
</evidence>
<dbReference type="Proteomes" id="UP001152797">
    <property type="component" value="Unassembled WGS sequence"/>
</dbReference>
<feature type="region of interest" description="Disordered" evidence="1">
    <location>
        <begin position="56"/>
        <end position="78"/>
    </location>
</feature>
<dbReference type="EMBL" id="CAMXCT030001302">
    <property type="protein sequence ID" value="CAL4776121.1"/>
    <property type="molecule type" value="Genomic_DNA"/>
</dbReference>
<accession>A0A9P1CBX9</accession>
<evidence type="ECO:0000313" key="2">
    <source>
        <dbReference type="EMBL" id="CAI3988809.1"/>
    </source>
</evidence>
<gene>
    <name evidence="2" type="ORF">C1SCF055_LOCUS15932</name>
</gene>
<protein>
    <submittedName>
        <fullName evidence="2">Uncharacterized protein</fullName>
    </submittedName>
</protein>
<feature type="region of interest" description="Disordered" evidence="1">
    <location>
        <begin position="1"/>
        <end position="39"/>
    </location>
</feature>
<reference evidence="3 4" key="2">
    <citation type="submission" date="2024-05" db="EMBL/GenBank/DDBJ databases">
        <authorList>
            <person name="Chen Y."/>
            <person name="Shah S."/>
            <person name="Dougan E. K."/>
            <person name="Thang M."/>
            <person name="Chan C."/>
        </authorList>
    </citation>
    <scope>NUCLEOTIDE SEQUENCE [LARGE SCALE GENOMIC DNA]</scope>
</reference>
<feature type="compositionally biased region" description="Basic and acidic residues" evidence="1">
    <location>
        <begin position="8"/>
        <end position="18"/>
    </location>
</feature>
<feature type="compositionally biased region" description="Basic and acidic residues" evidence="1">
    <location>
        <begin position="93"/>
        <end position="107"/>
    </location>
</feature>
<evidence type="ECO:0000256" key="1">
    <source>
        <dbReference type="SAM" id="MobiDB-lite"/>
    </source>
</evidence>
<organism evidence="2">
    <name type="scientific">Cladocopium goreaui</name>
    <dbReference type="NCBI Taxonomy" id="2562237"/>
    <lineage>
        <taxon>Eukaryota</taxon>
        <taxon>Sar</taxon>
        <taxon>Alveolata</taxon>
        <taxon>Dinophyceae</taxon>
        <taxon>Suessiales</taxon>
        <taxon>Symbiodiniaceae</taxon>
        <taxon>Cladocopium</taxon>
    </lineage>
</organism>